<evidence type="ECO:0000313" key="4">
    <source>
        <dbReference type="Proteomes" id="UP000502035"/>
    </source>
</evidence>
<feature type="transmembrane region" description="Helical" evidence="2">
    <location>
        <begin position="67"/>
        <end position="89"/>
    </location>
</feature>
<protein>
    <submittedName>
        <fullName evidence="3">Uncharacterized protein</fullName>
    </submittedName>
</protein>
<organism evidence="3 4">
    <name type="scientific">Nocardioides piscis</name>
    <dbReference type="NCBI Taxonomy" id="2714938"/>
    <lineage>
        <taxon>Bacteria</taxon>
        <taxon>Bacillati</taxon>
        <taxon>Actinomycetota</taxon>
        <taxon>Actinomycetes</taxon>
        <taxon>Propionibacteriales</taxon>
        <taxon>Nocardioidaceae</taxon>
        <taxon>Nocardioides</taxon>
    </lineage>
</organism>
<sequence>MDADLARNLVLAWPLALVGLAATLRTLTDGATELMARVPPAFLATLWVWLVVHAVEASTSWWSFTDAPASMLGVPVEVSLGWALLWGHFRCWPVDRSRSGSSGSPGSTSSRWSSQGSW</sequence>
<evidence type="ECO:0000256" key="1">
    <source>
        <dbReference type="SAM" id="MobiDB-lite"/>
    </source>
</evidence>
<feature type="transmembrane region" description="Helical" evidence="2">
    <location>
        <begin position="34"/>
        <end position="55"/>
    </location>
</feature>
<feature type="region of interest" description="Disordered" evidence="1">
    <location>
        <begin position="96"/>
        <end position="118"/>
    </location>
</feature>
<feature type="transmembrane region" description="Helical" evidence="2">
    <location>
        <begin position="6"/>
        <end position="27"/>
    </location>
</feature>
<reference evidence="3 4" key="1">
    <citation type="submission" date="2020-03" db="EMBL/GenBank/DDBJ databases">
        <title>Nocardioides sp. nov., isolated from fish.</title>
        <authorList>
            <person name="Hyun D.-W."/>
            <person name="Bae J.-W."/>
        </authorList>
    </citation>
    <scope>NUCLEOTIDE SEQUENCE [LARGE SCALE GENOMIC DNA]</scope>
    <source>
        <strain evidence="3 4">HDW12A</strain>
    </source>
</reference>
<proteinExistence type="predicted"/>
<dbReference type="KEGG" id="npi:G7071_06330"/>
<evidence type="ECO:0000256" key="2">
    <source>
        <dbReference type="SAM" id="Phobius"/>
    </source>
</evidence>
<keyword evidence="4" id="KW-1185">Reference proteome</keyword>
<gene>
    <name evidence="3" type="ORF">G7071_06330</name>
</gene>
<keyword evidence="2" id="KW-1133">Transmembrane helix</keyword>
<evidence type="ECO:0000313" key="3">
    <source>
        <dbReference type="EMBL" id="QIK75102.1"/>
    </source>
</evidence>
<dbReference type="AlphaFoldDB" id="A0A6G7YE54"/>
<accession>A0A6G7YE54</accession>
<dbReference type="EMBL" id="CP049866">
    <property type="protein sequence ID" value="QIK75102.1"/>
    <property type="molecule type" value="Genomic_DNA"/>
</dbReference>
<feature type="compositionally biased region" description="Low complexity" evidence="1">
    <location>
        <begin position="99"/>
        <end position="118"/>
    </location>
</feature>
<name>A0A6G7YE54_9ACTN</name>
<keyword evidence="2" id="KW-0812">Transmembrane</keyword>
<keyword evidence="2" id="KW-0472">Membrane</keyword>
<dbReference type="RefSeq" id="WP_166316316.1">
    <property type="nucleotide sequence ID" value="NZ_CP049866.1"/>
</dbReference>
<dbReference type="Proteomes" id="UP000502035">
    <property type="component" value="Chromosome"/>
</dbReference>